<protein>
    <submittedName>
        <fullName evidence="7">Mg2+ and Co2+ transport protein</fullName>
    </submittedName>
</protein>
<dbReference type="RefSeq" id="WP_057777390.1">
    <property type="nucleotide sequence ID" value="NZ_AYYY01000006.1"/>
</dbReference>
<proteinExistence type="inferred from homology"/>
<dbReference type="CDD" id="cd12827">
    <property type="entry name" value="EcCorA_ZntB-like_u2"/>
    <property type="match status" value="1"/>
</dbReference>
<dbReference type="EMBL" id="AYYY01000006">
    <property type="protein sequence ID" value="KRM62324.1"/>
    <property type="molecule type" value="Genomic_DNA"/>
</dbReference>
<dbReference type="PANTHER" id="PTHR47891:SF1">
    <property type="entry name" value="CORA-MAGNESIUM AND COBALT TRANSPORTER"/>
    <property type="match status" value="1"/>
</dbReference>
<evidence type="ECO:0000256" key="4">
    <source>
        <dbReference type="ARBA" id="ARBA00022989"/>
    </source>
</evidence>
<sequence>MIQFFAVNHQHLVLINEEDIFANPDQARWINVESPSQEDINELMTLYQIPKYFFTSVLDDHEPSRVANLSSNNDEASMLLLSYPKHQTSPLGYLNYATYPINFIVIHHIIITISDHPAPFIQRFVMRQEVSSQIIPDQKWLLTQMLWYIAHDYVTSLNDISHQMEILEKQLTSATQNEQIYQIMALQKTLIEFESALTQNRPVLKALRSANFLVSDHTSKLNNAAIIENEQALSMCHIQSQILDQYSNMVSAVVSNNLNAVMKILTSITLILTIPTIIGGLYGMNVALPGAHLASAFSLILFVTIIISAVTLVLLKRHNYM</sequence>
<dbReference type="OrthoDB" id="9803416at2"/>
<keyword evidence="8" id="KW-1185">Reference proteome</keyword>
<dbReference type="Gene3D" id="1.20.58.340">
    <property type="entry name" value="Magnesium transport protein CorA, transmembrane region"/>
    <property type="match status" value="2"/>
</dbReference>
<keyword evidence="5 6" id="KW-0472">Membrane</keyword>
<reference evidence="7 8" key="1">
    <citation type="journal article" date="2015" name="Genome Announc.">
        <title>Expanding the biotechnology potential of lactobacilli through comparative genomics of 213 strains and associated genera.</title>
        <authorList>
            <person name="Sun Z."/>
            <person name="Harris H.M."/>
            <person name="McCann A."/>
            <person name="Guo C."/>
            <person name="Argimon S."/>
            <person name="Zhang W."/>
            <person name="Yang X."/>
            <person name="Jeffery I.B."/>
            <person name="Cooney J.C."/>
            <person name="Kagawa T.F."/>
            <person name="Liu W."/>
            <person name="Song Y."/>
            <person name="Salvetti E."/>
            <person name="Wrobel A."/>
            <person name="Rasinkangas P."/>
            <person name="Parkhill J."/>
            <person name="Rea M.C."/>
            <person name="O'Sullivan O."/>
            <person name="Ritari J."/>
            <person name="Douillard F.P."/>
            <person name="Paul Ross R."/>
            <person name="Yang R."/>
            <person name="Briner A.E."/>
            <person name="Felis G.E."/>
            <person name="de Vos W.M."/>
            <person name="Barrangou R."/>
            <person name="Klaenhammer T.R."/>
            <person name="Caufield P.W."/>
            <person name="Cui Y."/>
            <person name="Zhang H."/>
            <person name="O'Toole P.W."/>
        </authorList>
    </citation>
    <scope>NUCLEOTIDE SEQUENCE [LARGE SCALE GENOMIC DNA]</scope>
    <source>
        <strain evidence="7 8">DSM 20634</strain>
    </source>
</reference>
<dbReference type="AlphaFoldDB" id="A0A0R2A9M4"/>
<dbReference type="InterPro" id="IPR002523">
    <property type="entry name" value="MgTranspt_CorA/ZnTranspt_ZntB"/>
</dbReference>
<dbReference type="GO" id="GO:0046873">
    <property type="term" value="F:metal ion transmembrane transporter activity"/>
    <property type="evidence" value="ECO:0007669"/>
    <property type="project" value="InterPro"/>
</dbReference>
<dbReference type="PANTHER" id="PTHR47891">
    <property type="entry name" value="TRANSPORTER-RELATED"/>
    <property type="match status" value="1"/>
</dbReference>
<dbReference type="InterPro" id="IPR045863">
    <property type="entry name" value="CorA_TM1_TM2"/>
</dbReference>
<dbReference type="GO" id="GO:0016020">
    <property type="term" value="C:membrane"/>
    <property type="evidence" value="ECO:0007669"/>
    <property type="project" value="UniProtKB-SubCell"/>
</dbReference>
<evidence type="ECO:0000256" key="3">
    <source>
        <dbReference type="ARBA" id="ARBA00022692"/>
    </source>
</evidence>
<feature type="transmembrane region" description="Helical" evidence="6">
    <location>
        <begin position="264"/>
        <end position="284"/>
    </location>
</feature>
<evidence type="ECO:0000256" key="6">
    <source>
        <dbReference type="SAM" id="Phobius"/>
    </source>
</evidence>
<organism evidence="7 8">
    <name type="scientific">Paucilactobacillus vaccinostercus DSM 20634</name>
    <dbReference type="NCBI Taxonomy" id="1423813"/>
    <lineage>
        <taxon>Bacteria</taxon>
        <taxon>Bacillati</taxon>
        <taxon>Bacillota</taxon>
        <taxon>Bacilli</taxon>
        <taxon>Lactobacillales</taxon>
        <taxon>Lactobacillaceae</taxon>
        <taxon>Paucilactobacillus</taxon>
    </lineage>
</organism>
<accession>A0A0R2A9M4</accession>
<dbReference type="InterPro" id="IPR045861">
    <property type="entry name" value="CorA_cytoplasmic_dom"/>
</dbReference>
<dbReference type="Gene3D" id="3.30.460.20">
    <property type="entry name" value="CorA soluble domain-like"/>
    <property type="match status" value="1"/>
</dbReference>
<evidence type="ECO:0000256" key="5">
    <source>
        <dbReference type="ARBA" id="ARBA00023136"/>
    </source>
</evidence>
<feature type="transmembrane region" description="Helical" evidence="6">
    <location>
        <begin position="296"/>
        <end position="315"/>
    </location>
</feature>
<dbReference type="SUPFAM" id="SSF144083">
    <property type="entry name" value="Magnesium transport protein CorA, transmembrane region"/>
    <property type="match status" value="1"/>
</dbReference>
<dbReference type="Proteomes" id="UP000051733">
    <property type="component" value="Unassembled WGS sequence"/>
</dbReference>
<comment type="caution">
    <text evidence="7">The sequence shown here is derived from an EMBL/GenBank/DDBJ whole genome shotgun (WGS) entry which is preliminary data.</text>
</comment>
<evidence type="ECO:0000256" key="2">
    <source>
        <dbReference type="ARBA" id="ARBA00009765"/>
    </source>
</evidence>
<name>A0A0R2A9M4_9LACO</name>
<dbReference type="Pfam" id="PF01544">
    <property type="entry name" value="CorA"/>
    <property type="match status" value="1"/>
</dbReference>
<dbReference type="InterPro" id="IPR047199">
    <property type="entry name" value="CorA-like"/>
</dbReference>
<dbReference type="PATRIC" id="fig|1423813.3.peg.2435"/>
<keyword evidence="3 6" id="KW-0812">Transmembrane</keyword>
<evidence type="ECO:0000256" key="1">
    <source>
        <dbReference type="ARBA" id="ARBA00004141"/>
    </source>
</evidence>
<evidence type="ECO:0000313" key="7">
    <source>
        <dbReference type="EMBL" id="KRM62324.1"/>
    </source>
</evidence>
<comment type="subcellular location">
    <subcellularLocation>
        <location evidence="1">Membrane</location>
        <topology evidence="1">Multi-pass membrane protein</topology>
    </subcellularLocation>
</comment>
<dbReference type="SUPFAM" id="SSF143865">
    <property type="entry name" value="CorA soluble domain-like"/>
    <property type="match status" value="1"/>
</dbReference>
<gene>
    <name evidence="7" type="ORF">FC26_GL002388</name>
</gene>
<keyword evidence="4 6" id="KW-1133">Transmembrane helix</keyword>
<comment type="similarity">
    <text evidence="2">Belongs to the CorA metal ion transporter (MIT) (TC 1.A.35) family.</text>
</comment>
<evidence type="ECO:0000313" key="8">
    <source>
        <dbReference type="Proteomes" id="UP000051733"/>
    </source>
</evidence>